<protein>
    <submittedName>
        <fullName evidence="2">Uncharacterized protein</fullName>
    </submittedName>
</protein>
<feature type="region of interest" description="Disordered" evidence="1">
    <location>
        <begin position="11"/>
        <end position="30"/>
    </location>
</feature>
<keyword evidence="3" id="KW-1185">Reference proteome</keyword>
<reference evidence="2" key="2">
    <citation type="journal article" date="2023" name="IMA Fungus">
        <title>Comparative genomic study of the Penicillium genus elucidates a diverse pangenome and 15 lateral gene transfer events.</title>
        <authorList>
            <person name="Petersen C."/>
            <person name="Sorensen T."/>
            <person name="Nielsen M.R."/>
            <person name="Sondergaard T.E."/>
            <person name="Sorensen J.L."/>
            <person name="Fitzpatrick D.A."/>
            <person name="Frisvad J.C."/>
            <person name="Nielsen K.L."/>
        </authorList>
    </citation>
    <scope>NUCLEOTIDE SEQUENCE</scope>
    <source>
        <strain evidence="2">IBT 17660</strain>
    </source>
</reference>
<reference evidence="2" key="1">
    <citation type="submission" date="2022-12" db="EMBL/GenBank/DDBJ databases">
        <authorList>
            <person name="Petersen C."/>
        </authorList>
    </citation>
    <scope>NUCLEOTIDE SEQUENCE</scope>
    <source>
        <strain evidence="2">IBT 17660</strain>
    </source>
</reference>
<accession>A0A9W9WFU8</accession>
<evidence type="ECO:0000313" key="2">
    <source>
        <dbReference type="EMBL" id="KAJ5458817.1"/>
    </source>
</evidence>
<dbReference type="EMBL" id="JAPWDO010000008">
    <property type="protein sequence ID" value="KAJ5458817.1"/>
    <property type="molecule type" value="Genomic_DNA"/>
</dbReference>
<evidence type="ECO:0000256" key="1">
    <source>
        <dbReference type="SAM" id="MobiDB-lite"/>
    </source>
</evidence>
<name>A0A9W9WFU8_9EURO</name>
<organism evidence="2 3">
    <name type="scientific">Penicillium desertorum</name>
    <dbReference type="NCBI Taxonomy" id="1303715"/>
    <lineage>
        <taxon>Eukaryota</taxon>
        <taxon>Fungi</taxon>
        <taxon>Dikarya</taxon>
        <taxon>Ascomycota</taxon>
        <taxon>Pezizomycotina</taxon>
        <taxon>Eurotiomycetes</taxon>
        <taxon>Eurotiomycetidae</taxon>
        <taxon>Eurotiales</taxon>
        <taxon>Aspergillaceae</taxon>
        <taxon>Penicillium</taxon>
    </lineage>
</organism>
<feature type="non-terminal residue" evidence="2">
    <location>
        <position position="1"/>
    </location>
</feature>
<dbReference type="AlphaFoldDB" id="A0A9W9WFU8"/>
<comment type="caution">
    <text evidence="2">The sequence shown here is derived from an EMBL/GenBank/DDBJ whole genome shotgun (WGS) entry which is preliminary data.</text>
</comment>
<sequence>YYDVLKGGLLRGRPKQKAPKSASRTGPIAQPKDLLQTRSDIDLYKIPAPIYSKPLRATREYLETTKQPEACFQCFVSEGLPDRVRFQMFHDPGCITRHFDAIYLKEEPLKYSWCETREVLYEFRARGERARAAGK</sequence>
<proteinExistence type="predicted"/>
<dbReference type="Proteomes" id="UP001147760">
    <property type="component" value="Unassembled WGS sequence"/>
</dbReference>
<dbReference type="OrthoDB" id="4365547at2759"/>
<evidence type="ECO:0000313" key="3">
    <source>
        <dbReference type="Proteomes" id="UP001147760"/>
    </source>
</evidence>
<gene>
    <name evidence="2" type="ORF">N7530_010761</name>
</gene>